<evidence type="ECO:0000313" key="1">
    <source>
        <dbReference type="EMBL" id="KCZ70685.1"/>
    </source>
</evidence>
<dbReference type="InterPro" id="IPR044543">
    <property type="entry name" value="YHJQ-like"/>
</dbReference>
<proteinExistence type="predicted"/>
<name>A0A062V5K0_9EURY</name>
<dbReference type="PANTHER" id="PTHR37310:SF1">
    <property type="entry name" value="CYTOPLASMIC PROTEIN"/>
    <property type="match status" value="1"/>
</dbReference>
<dbReference type="EMBL" id="JMIY01000007">
    <property type="protein sequence ID" value="KCZ70685.1"/>
    <property type="molecule type" value="Genomic_DNA"/>
</dbReference>
<gene>
    <name evidence="1" type="ORF">ANME2D_02708</name>
</gene>
<sequence>MAMAIAHTIERSEEVQRCIDECLTCHSILLETAVEHCLRMGGKHAAQDHMRMMLDCSDICRVSADFMLRGSKFSARICDICAQINDRCAESCDQFVGDDKMMACSDQCRRTADSCREMVRMSR</sequence>
<accession>A0A062V5K0</accession>
<keyword evidence="2" id="KW-1185">Reference proteome</keyword>
<protein>
    <recommendedName>
        <fullName evidence="3">Ferredoxin</fullName>
    </recommendedName>
</protein>
<comment type="caution">
    <text evidence="1">The sequence shown here is derived from an EMBL/GenBank/DDBJ whole genome shotgun (WGS) entry which is preliminary data.</text>
</comment>
<evidence type="ECO:0000313" key="2">
    <source>
        <dbReference type="Proteomes" id="UP000027153"/>
    </source>
</evidence>
<organism evidence="1 2">
    <name type="scientific">Candidatus Methanoperedens nitratireducens</name>
    <dbReference type="NCBI Taxonomy" id="1392998"/>
    <lineage>
        <taxon>Archaea</taxon>
        <taxon>Methanobacteriati</taxon>
        <taxon>Methanobacteriota</taxon>
        <taxon>Stenosarchaea group</taxon>
        <taxon>Methanomicrobia</taxon>
        <taxon>Methanosarcinales</taxon>
        <taxon>ANME-2 cluster</taxon>
        <taxon>Candidatus Methanoperedentaceae</taxon>
        <taxon>Candidatus Methanoperedens</taxon>
    </lineage>
</organism>
<dbReference type="RefSeq" id="WP_048092491.1">
    <property type="nucleotide sequence ID" value="NZ_JMIY01000007.1"/>
</dbReference>
<dbReference type="PANTHER" id="PTHR37310">
    <property type="entry name" value="CYTOPLASMIC PROTEIN-RELATED"/>
    <property type="match status" value="1"/>
</dbReference>
<dbReference type="Pfam" id="PF03860">
    <property type="entry name" value="Csp"/>
    <property type="match status" value="1"/>
</dbReference>
<dbReference type="Proteomes" id="UP000027153">
    <property type="component" value="Unassembled WGS sequence"/>
</dbReference>
<evidence type="ECO:0008006" key="3">
    <source>
        <dbReference type="Google" id="ProtNLM"/>
    </source>
</evidence>
<dbReference type="CDD" id="cd08026">
    <property type="entry name" value="DUF326"/>
    <property type="match status" value="1"/>
</dbReference>
<dbReference type="InterPro" id="IPR005560">
    <property type="entry name" value="Csp_YhjQ"/>
</dbReference>
<dbReference type="Gene3D" id="1.20.1270.360">
    <property type="match status" value="1"/>
</dbReference>
<dbReference type="OrthoDB" id="8783at2157"/>
<dbReference type="AlphaFoldDB" id="A0A062V5K0"/>
<reference evidence="1 2" key="1">
    <citation type="journal article" date="2013" name="Nature">
        <title>Anaerobic oxidation of methane coupled to nitrate reduction in a novel archaeal lineage.</title>
        <authorList>
            <person name="Haroon M.F."/>
            <person name="Hu S."/>
            <person name="Shi Y."/>
            <person name="Imelfort M."/>
            <person name="Keller J."/>
            <person name="Hugenholtz P."/>
            <person name="Yuan Z."/>
            <person name="Tyson G.W."/>
        </authorList>
    </citation>
    <scope>NUCLEOTIDE SEQUENCE [LARGE SCALE GENOMIC DNA]</scope>
    <source>
        <strain evidence="1 2">ANME-2d</strain>
    </source>
</reference>